<dbReference type="AlphaFoldDB" id="A0A0D1Y7X4"/>
<dbReference type="STRING" id="1016849.A0A0D1Y7X4"/>
<dbReference type="Proteomes" id="UP000053599">
    <property type="component" value="Unassembled WGS sequence"/>
</dbReference>
<dbReference type="EMBL" id="KN846953">
    <property type="protein sequence ID" value="KIV78967.1"/>
    <property type="molecule type" value="Genomic_DNA"/>
</dbReference>
<dbReference type="InterPro" id="IPR031107">
    <property type="entry name" value="Small_HSP"/>
</dbReference>
<dbReference type="SUPFAM" id="SSF49764">
    <property type="entry name" value="HSP20-like chaperones"/>
    <property type="match status" value="1"/>
</dbReference>
<organism evidence="6 7">
    <name type="scientific">Exophiala sideris</name>
    <dbReference type="NCBI Taxonomy" id="1016849"/>
    <lineage>
        <taxon>Eukaryota</taxon>
        <taxon>Fungi</taxon>
        <taxon>Dikarya</taxon>
        <taxon>Ascomycota</taxon>
        <taxon>Pezizomycotina</taxon>
        <taxon>Eurotiomycetes</taxon>
        <taxon>Chaetothyriomycetidae</taxon>
        <taxon>Chaetothyriales</taxon>
        <taxon>Herpotrichiellaceae</taxon>
        <taxon>Exophiala</taxon>
    </lineage>
</organism>
<reference evidence="6 7" key="1">
    <citation type="submission" date="2015-01" db="EMBL/GenBank/DDBJ databases">
        <title>The Genome Sequence of Exophiala sideris CBS121828.</title>
        <authorList>
            <consortium name="The Broad Institute Genomics Platform"/>
            <person name="Cuomo C."/>
            <person name="de Hoog S."/>
            <person name="Gorbushina A."/>
            <person name="Stielow B."/>
            <person name="Teixiera M."/>
            <person name="Abouelleil A."/>
            <person name="Chapman S.B."/>
            <person name="Priest M."/>
            <person name="Young S.K."/>
            <person name="Wortman J."/>
            <person name="Nusbaum C."/>
            <person name="Birren B."/>
        </authorList>
    </citation>
    <scope>NUCLEOTIDE SEQUENCE [LARGE SCALE GENOMIC DNA]</scope>
    <source>
        <strain evidence="6 7">CBS 121828</strain>
    </source>
</reference>
<evidence type="ECO:0000256" key="3">
    <source>
        <dbReference type="RuleBase" id="RU003616"/>
    </source>
</evidence>
<dbReference type="HOGENOM" id="CLU_046737_1_1_1"/>
<evidence type="ECO:0000256" key="1">
    <source>
        <dbReference type="ARBA" id="ARBA00023016"/>
    </source>
</evidence>
<dbReference type="OrthoDB" id="1431247at2759"/>
<gene>
    <name evidence="6" type="ORF">PV11_06565</name>
</gene>
<feature type="domain" description="SHSP" evidence="5">
    <location>
        <begin position="131"/>
        <end position="293"/>
    </location>
</feature>
<feature type="compositionally biased region" description="Basic and acidic residues" evidence="4">
    <location>
        <begin position="177"/>
        <end position="187"/>
    </location>
</feature>
<dbReference type="PROSITE" id="PS01031">
    <property type="entry name" value="SHSP"/>
    <property type="match status" value="1"/>
</dbReference>
<dbReference type="Pfam" id="PF00011">
    <property type="entry name" value="HSP20"/>
    <property type="match status" value="1"/>
</dbReference>
<dbReference type="CDD" id="cd06464">
    <property type="entry name" value="ACD_sHsps-like"/>
    <property type="match status" value="1"/>
</dbReference>
<dbReference type="InterPro" id="IPR008978">
    <property type="entry name" value="HSP20-like_chaperone"/>
</dbReference>
<evidence type="ECO:0000313" key="7">
    <source>
        <dbReference type="Proteomes" id="UP000053599"/>
    </source>
</evidence>
<name>A0A0D1Y7X4_9EURO</name>
<evidence type="ECO:0000256" key="4">
    <source>
        <dbReference type="SAM" id="MobiDB-lite"/>
    </source>
</evidence>
<dbReference type="InterPro" id="IPR002068">
    <property type="entry name" value="A-crystallin/Hsp20_dom"/>
</dbReference>
<keyword evidence="1" id="KW-0346">Stress response</keyword>
<protein>
    <recommendedName>
        <fullName evidence="5">SHSP domain-containing protein</fullName>
    </recommendedName>
</protein>
<evidence type="ECO:0000313" key="6">
    <source>
        <dbReference type="EMBL" id="KIV78967.1"/>
    </source>
</evidence>
<proteinExistence type="inferred from homology"/>
<evidence type="ECO:0000256" key="2">
    <source>
        <dbReference type="PROSITE-ProRule" id="PRU00285"/>
    </source>
</evidence>
<accession>A0A0D1Y7X4</accession>
<evidence type="ECO:0000259" key="5">
    <source>
        <dbReference type="PROSITE" id="PS01031"/>
    </source>
</evidence>
<dbReference type="PANTHER" id="PTHR11527">
    <property type="entry name" value="HEAT-SHOCK PROTEIN 20 FAMILY MEMBER"/>
    <property type="match status" value="1"/>
</dbReference>
<feature type="compositionally biased region" description="Low complexity" evidence="4">
    <location>
        <begin position="196"/>
        <end position="220"/>
    </location>
</feature>
<sequence length="293" mass="33442">MSKREIHATSRTFRPPPSATCLPRFRLHLHFQKFRPRPLTSINLPSSHPQGHFKFTRSESKHFMTSTLRRLPHRVLNSASRIAKPAITQTRNMALFPRFGPSYAPYHRHEFTPFFKLFDDTFSELQKISDSAQKSFNPKFDVKEEKDKYILEGELPGIAQKDVSIEFADEQTLTIKGRTEHVREEGQRPNADAEGQEQGSQAQQQQGQQTQNGHGQSSTQVATTGSKEVGKHQPEHTYWVTERSVGEFARSFSFPNRVDQENVRASMKNGILSVVVPKARKVNTSKRIEISAE</sequence>
<comment type="similarity">
    <text evidence="2 3">Belongs to the small heat shock protein (HSP20) family.</text>
</comment>
<dbReference type="Gene3D" id="2.60.40.790">
    <property type="match status" value="1"/>
</dbReference>
<feature type="region of interest" description="Disordered" evidence="4">
    <location>
        <begin position="175"/>
        <end position="238"/>
    </location>
</feature>